<keyword evidence="5" id="KW-0326">Glycosidase</keyword>
<dbReference type="Gene3D" id="3.20.20.300">
    <property type="entry name" value="Glycoside hydrolase, family 3, N-terminal domain"/>
    <property type="match status" value="1"/>
</dbReference>
<proteinExistence type="inferred from homology"/>
<feature type="region of interest" description="Disordered" evidence="6">
    <location>
        <begin position="42"/>
        <end position="93"/>
    </location>
</feature>
<dbReference type="EMBL" id="JANFNG010000013">
    <property type="protein sequence ID" value="MCQ4082373.1"/>
    <property type="molecule type" value="Genomic_DNA"/>
</dbReference>
<dbReference type="GO" id="GO:0016787">
    <property type="term" value="F:hydrolase activity"/>
    <property type="evidence" value="ECO:0007669"/>
    <property type="project" value="UniProtKB-KW"/>
</dbReference>
<evidence type="ECO:0000256" key="1">
    <source>
        <dbReference type="ARBA" id="ARBA00001231"/>
    </source>
</evidence>
<comment type="catalytic activity">
    <reaction evidence="1">
        <text>Hydrolysis of terminal non-reducing N-acetyl-D-hexosamine residues in N-acetyl-beta-D-hexosaminides.</text>
        <dbReference type="EC" id="3.2.1.52"/>
    </reaction>
</comment>
<dbReference type="Pfam" id="PF00933">
    <property type="entry name" value="Glyco_hydro_3"/>
    <property type="match status" value="1"/>
</dbReference>
<feature type="domain" description="Glycoside hydrolase family 3 N-terminal" evidence="7">
    <location>
        <begin position="110"/>
        <end position="433"/>
    </location>
</feature>
<dbReference type="InterPro" id="IPR050226">
    <property type="entry name" value="NagZ_Beta-hexosaminidase"/>
</dbReference>
<dbReference type="SUPFAM" id="SSF51445">
    <property type="entry name" value="(Trans)glycosidases"/>
    <property type="match status" value="1"/>
</dbReference>
<dbReference type="RefSeq" id="WP_255921286.1">
    <property type="nucleotide sequence ID" value="NZ_JANFNG010000013.1"/>
</dbReference>
<gene>
    <name evidence="8" type="ORF">NGB36_17640</name>
</gene>
<evidence type="ECO:0000256" key="5">
    <source>
        <dbReference type="ARBA" id="ARBA00023295"/>
    </source>
</evidence>
<evidence type="ECO:0000259" key="7">
    <source>
        <dbReference type="Pfam" id="PF00933"/>
    </source>
</evidence>
<comment type="similarity">
    <text evidence="2">Belongs to the glycosyl hydrolase 3 family.</text>
</comment>
<evidence type="ECO:0000256" key="2">
    <source>
        <dbReference type="ARBA" id="ARBA00005336"/>
    </source>
</evidence>
<dbReference type="Proteomes" id="UP001057702">
    <property type="component" value="Unassembled WGS sequence"/>
</dbReference>
<reference evidence="8" key="1">
    <citation type="submission" date="2022-06" db="EMBL/GenBank/DDBJ databases">
        <title>Draft genome sequence of Streptomyces sp. RB6PN25 isolated from peat swamp forest in Thailand.</title>
        <authorList>
            <person name="Duangmal K."/>
            <person name="Klaysubun C."/>
        </authorList>
    </citation>
    <scope>NUCLEOTIDE SEQUENCE</scope>
    <source>
        <strain evidence="8">RB6PN25</strain>
    </source>
</reference>
<evidence type="ECO:0000313" key="9">
    <source>
        <dbReference type="Proteomes" id="UP001057702"/>
    </source>
</evidence>
<evidence type="ECO:0000256" key="6">
    <source>
        <dbReference type="SAM" id="MobiDB-lite"/>
    </source>
</evidence>
<dbReference type="PANTHER" id="PTHR30480:SF13">
    <property type="entry name" value="BETA-HEXOSAMINIDASE"/>
    <property type="match status" value="1"/>
</dbReference>
<organism evidence="8 9">
    <name type="scientific">Streptomyces humicola</name>
    <dbReference type="NCBI Taxonomy" id="2953240"/>
    <lineage>
        <taxon>Bacteria</taxon>
        <taxon>Bacillati</taxon>
        <taxon>Actinomycetota</taxon>
        <taxon>Actinomycetes</taxon>
        <taxon>Kitasatosporales</taxon>
        <taxon>Streptomycetaceae</taxon>
        <taxon>Streptomyces</taxon>
    </lineage>
</organism>
<dbReference type="InterPro" id="IPR001764">
    <property type="entry name" value="Glyco_hydro_3_N"/>
</dbReference>
<keyword evidence="9" id="KW-1185">Reference proteome</keyword>
<accession>A0ABT1PZ26</accession>
<comment type="caution">
    <text evidence="8">The sequence shown here is derived from an EMBL/GenBank/DDBJ whole genome shotgun (WGS) entry which is preliminary data.</text>
</comment>
<dbReference type="InterPro" id="IPR036962">
    <property type="entry name" value="Glyco_hydro_3_N_sf"/>
</dbReference>
<sequence length="445" mass="44962">MCAPKPSSSDRNPGAIRPRVTRLGTTAAALGLLTALTGCGGGQTHPATSTPSHPVGPGTSSLAGTASTAVTSTSTTPHNRSPQAGIGHPGTPPAQACINTALAGMPEAQRVGQLFMVGVSSSGISAAQAAALRRADVGAVQLTGRSTAGTKAIRSLTDRLQALATPLRGATARLLVATDQEGGNVQVLRGPGFSAIPSAVVQGQWPDARVQSQAADWGRQLRAAGVTMNLAPVADTVPPGGAAVNAPIGALSREYGSNPATVAGHSTAFLRGMTDAGVLATLKHFPGLGRVRGNTDLTANVTDNQTTRNDPYLQPFRNGIQAGAPFVMASLATYTRIDPAHQAAFSSTVLRGVLRGTLGFRGVVISDDLGNAVAVKSIPAGQRALRFLGAGGDMVLTDDPGAIGPMTSAVLAQLPKNAALRADVDASVRRILTAKQNAGLLTCQG</sequence>
<protein>
    <recommendedName>
        <fullName evidence="3">beta-N-acetylhexosaminidase</fullName>
        <ecNumber evidence="3">3.2.1.52</ecNumber>
    </recommendedName>
</protein>
<evidence type="ECO:0000256" key="3">
    <source>
        <dbReference type="ARBA" id="ARBA00012663"/>
    </source>
</evidence>
<dbReference type="EC" id="3.2.1.52" evidence="3"/>
<keyword evidence="4 8" id="KW-0378">Hydrolase</keyword>
<evidence type="ECO:0000313" key="8">
    <source>
        <dbReference type="EMBL" id="MCQ4082373.1"/>
    </source>
</evidence>
<feature type="compositionally biased region" description="Low complexity" evidence="6">
    <location>
        <begin position="59"/>
        <end position="76"/>
    </location>
</feature>
<evidence type="ECO:0000256" key="4">
    <source>
        <dbReference type="ARBA" id="ARBA00022801"/>
    </source>
</evidence>
<dbReference type="PANTHER" id="PTHR30480">
    <property type="entry name" value="BETA-HEXOSAMINIDASE-RELATED"/>
    <property type="match status" value="1"/>
</dbReference>
<name>A0ABT1PZ26_9ACTN</name>
<dbReference type="InterPro" id="IPR017853">
    <property type="entry name" value="GH"/>
</dbReference>